<feature type="non-terminal residue" evidence="2">
    <location>
        <position position="187"/>
    </location>
</feature>
<accession>A0ABN9XTA8</accession>
<evidence type="ECO:0000256" key="1">
    <source>
        <dbReference type="SAM" id="MobiDB-lite"/>
    </source>
</evidence>
<feature type="compositionally biased region" description="Low complexity" evidence="1">
    <location>
        <begin position="141"/>
        <end position="156"/>
    </location>
</feature>
<feature type="compositionally biased region" description="Gly residues" evidence="1">
    <location>
        <begin position="114"/>
        <end position="128"/>
    </location>
</feature>
<feature type="compositionally biased region" description="Low complexity" evidence="1">
    <location>
        <begin position="98"/>
        <end position="113"/>
    </location>
</feature>
<evidence type="ECO:0000313" key="2">
    <source>
        <dbReference type="EMBL" id="CAK0903160.1"/>
    </source>
</evidence>
<proteinExistence type="predicted"/>
<keyword evidence="3" id="KW-1185">Reference proteome</keyword>
<feature type="region of interest" description="Disordered" evidence="1">
    <location>
        <begin position="68"/>
        <end position="187"/>
    </location>
</feature>
<sequence length="187" mass="18841">MRSDIRDAAAMLPDHGDLLFGATMRPWSFCGMREGADPLTAPRLPSLSLTGVGECALARPAAAWTPAEALGDPGRAAGRLGGDRAALGSQRPTGSLGPGQARAAEPAAPAAARTGGGELQARGGGPRGGQRRGLRGGAGGAHPRAARGLAAAPAGRGRQREEPEVRPAEPVRARGHGRPGGLPRQPD</sequence>
<name>A0ABN9XTA8_9DINO</name>
<organism evidence="2 3">
    <name type="scientific">Prorocentrum cordatum</name>
    <dbReference type="NCBI Taxonomy" id="2364126"/>
    <lineage>
        <taxon>Eukaryota</taxon>
        <taxon>Sar</taxon>
        <taxon>Alveolata</taxon>
        <taxon>Dinophyceae</taxon>
        <taxon>Prorocentrales</taxon>
        <taxon>Prorocentraceae</taxon>
        <taxon>Prorocentrum</taxon>
    </lineage>
</organism>
<reference evidence="2" key="1">
    <citation type="submission" date="2023-10" db="EMBL/GenBank/DDBJ databases">
        <authorList>
            <person name="Chen Y."/>
            <person name="Shah S."/>
            <person name="Dougan E. K."/>
            <person name="Thang M."/>
            <person name="Chan C."/>
        </authorList>
    </citation>
    <scope>NUCLEOTIDE SEQUENCE [LARGE SCALE GENOMIC DNA]</scope>
</reference>
<feature type="compositionally biased region" description="Basic and acidic residues" evidence="1">
    <location>
        <begin position="158"/>
        <end position="172"/>
    </location>
</feature>
<dbReference type="EMBL" id="CAUYUJ010021174">
    <property type="protein sequence ID" value="CAK0903160.1"/>
    <property type="molecule type" value="Genomic_DNA"/>
</dbReference>
<protein>
    <submittedName>
        <fullName evidence="2">Uncharacterized protein</fullName>
    </submittedName>
</protein>
<gene>
    <name evidence="2" type="ORF">PCOR1329_LOCUS79545</name>
</gene>
<feature type="compositionally biased region" description="Low complexity" evidence="1">
    <location>
        <begin position="68"/>
        <end position="88"/>
    </location>
</feature>
<comment type="caution">
    <text evidence="2">The sequence shown here is derived from an EMBL/GenBank/DDBJ whole genome shotgun (WGS) entry which is preliminary data.</text>
</comment>
<dbReference type="Proteomes" id="UP001189429">
    <property type="component" value="Unassembled WGS sequence"/>
</dbReference>
<evidence type="ECO:0000313" key="3">
    <source>
        <dbReference type="Proteomes" id="UP001189429"/>
    </source>
</evidence>